<dbReference type="PANTHER" id="PTHR30087:SF0">
    <property type="entry name" value="INNER MEMBRANE PROTEIN"/>
    <property type="match status" value="1"/>
</dbReference>
<dbReference type="AlphaFoldDB" id="A0A9W6FVA6"/>
<evidence type="ECO:0000259" key="1">
    <source>
        <dbReference type="Pfam" id="PF08349"/>
    </source>
</evidence>
<dbReference type="RefSeq" id="WP_281795496.1">
    <property type="nucleotide sequence ID" value="NZ_BSDR01000001.1"/>
</dbReference>
<dbReference type="Proteomes" id="UP001144372">
    <property type="component" value="Unassembled WGS sequence"/>
</dbReference>
<feature type="domain" description="DUF1722" evidence="1">
    <location>
        <begin position="191"/>
        <end position="307"/>
    </location>
</feature>
<name>A0A9W6FVA6_9BACT</name>
<accession>A0A9W6FVA6</accession>
<dbReference type="EMBL" id="BSDR01000001">
    <property type="protein sequence ID" value="GLI35556.1"/>
    <property type="molecule type" value="Genomic_DNA"/>
</dbReference>
<comment type="caution">
    <text evidence="2">The sequence shown here is derived from an EMBL/GenBank/DDBJ whole genome shotgun (WGS) entry which is preliminary data.</text>
</comment>
<keyword evidence="3" id="KW-1185">Reference proteome</keyword>
<dbReference type="Pfam" id="PF08349">
    <property type="entry name" value="DUF1722"/>
    <property type="match status" value="1"/>
</dbReference>
<dbReference type="InterPro" id="IPR013560">
    <property type="entry name" value="DUF1722"/>
</dbReference>
<protein>
    <recommendedName>
        <fullName evidence="1">DUF1722 domain-containing protein</fullName>
    </recommendedName>
</protein>
<sequence length="316" mass="36794">MESPIRLGISSCLLGNEVRYDGGHKLDRFLRDTLGKYVEYVPVCPEVECGLGIPREAMRLVGDVDAPRLLTQRTHVDHTDRMLQWARRRVKELESEGLCGFIFKSKSPSSGMERVKVYNESGMPSHKGVGLFARVFMEHFPLLPVEDEGRLHDPVLRENFIERIFAMKRWRELLSREESIGRLVEYHTRHKLLMLAHSPAHYRQMGKLVAGAKSIPLEELYRQYQSLLLEGLRLKASVAKNTNVLQHMMGYFKKQLSRDEKEELLEILAQYRQGLVPLIVPVTLINHYVRKYDEPYLKGQYYLHPHPLELKLRNHV</sequence>
<evidence type="ECO:0000313" key="3">
    <source>
        <dbReference type="Proteomes" id="UP001144372"/>
    </source>
</evidence>
<dbReference type="PIRSF" id="PIRSF037004">
    <property type="entry name" value="UCP037004"/>
    <property type="match status" value="1"/>
</dbReference>
<dbReference type="PANTHER" id="PTHR30087">
    <property type="entry name" value="INNER MEMBRANE PROTEIN"/>
    <property type="match status" value="1"/>
</dbReference>
<reference evidence="2" key="1">
    <citation type="submission" date="2022-12" db="EMBL/GenBank/DDBJ databases">
        <title>Reference genome sequencing for broad-spectrum identification of bacterial and archaeal isolates by mass spectrometry.</title>
        <authorList>
            <person name="Sekiguchi Y."/>
            <person name="Tourlousse D.M."/>
        </authorList>
    </citation>
    <scope>NUCLEOTIDE SEQUENCE</scope>
    <source>
        <strain evidence="2">ASRB1</strain>
    </source>
</reference>
<proteinExistence type="predicted"/>
<evidence type="ECO:0000313" key="2">
    <source>
        <dbReference type="EMBL" id="GLI35556.1"/>
    </source>
</evidence>
<dbReference type="InterPro" id="IPR017087">
    <property type="entry name" value="UCP037004"/>
</dbReference>
<organism evidence="2 3">
    <name type="scientific">Desulforhabdus amnigena</name>
    <dbReference type="NCBI Taxonomy" id="40218"/>
    <lineage>
        <taxon>Bacteria</taxon>
        <taxon>Pseudomonadati</taxon>
        <taxon>Thermodesulfobacteriota</taxon>
        <taxon>Syntrophobacteria</taxon>
        <taxon>Syntrophobacterales</taxon>
        <taxon>Syntrophobacteraceae</taxon>
        <taxon>Desulforhabdus</taxon>
    </lineage>
</organism>
<gene>
    <name evidence="2" type="ORF">DAMNIGENAA_29890</name>
</gene>
<dbReference type="InterPro" id="IPR007553">
    <property type="entry name" value="2-thiour_desulf"/>
</dbReference>
<dbReference type="Pfam" id="PF04463">
    <property type="entry name" value="2-thiour_desulf"/>
    <property type="match status" value="1"/>
</dbReference>